<evidence type="ECO:0000313" key="9">
    <source>
        <dbReference type="EMBL" id="BAI80052.1"/>
    </source>
</evidence>
<feature type="transmembrane region" description="Helical" evidence="8">
    <location>
        <begin position="387"/>
        <end position="408"/>
    </location>
</feature>
<feature type="transmembrane region" description="Helical" evidence="8">
    <location>
        <begin position="182"/>
        <end position="201"/>
    </location>
</feature>
<sequence length="426" mass="47094">MKKIKLSPWTYLILTFLILIFVGSILLKLKGTYNGNLSYIDALFTSTSAVCVTGLIVTNTSNFTLFGQSIILLLIQLGALGIMTLSSSLYIFLRGELGLDQRIMVAKITDVFALHEVENILVYIIKYTFIIELIGAILLSVGFLLQGFHLSSAVYYGIFHSISAFCNAGFSTFDDSLINSNAIVKITTMCLIILGGIGYYVIYDLQKSFQKKVRLKLHTKVVLMTTFLLIIVGFLVFSIIEKEMGIVDGFFQSVTARTAGFNSVDLGQLHNISKFMLIILMIIGASPGSTGGGVKTTTFFIAFVSILRVIKGENKIIIFKRQIPYQTILRAFALIFLYLAVDVVSTLILLYFYNYDFLEMLFEVTSALSTVGLSLGITTKLTMAGKIVIICCMFLGRVGPAALVMAMLGKEKRTFVQYPEEKVVLG</sequence>
<evidence type="ECO:0000256" key="6">
    <source>
        <dbReference type="ARBA" id="ARBA00023065"/>
    </source>
</evidence>
<dbReference type="STRING" id="639282.DEFDS_0570"/>
<evidence type="ECO:0000256" key="1">
    <source>
        <dbReference type="ARBA" id="ARBA00004651"/>
    </source>
</evidence>
<keyword evidence="5 8" id="KW-1133">Transmembrane helix</keyword>
<gene>
    <name evidence="9" type="ordered locus">DEFDS_0570</name>
</gene>
<evidence type="ECO:0000256" key="2">
    <source>
        <dbReference type="ARBA" id="ARBA00022448"/>
    </source>
</evidence>
<evidence type="ECO:0000256" key="5">
    <source>
        <dbReference type="ARBA" id="ARBA00022989"/>
    </source>
</evidence>
<comment type="subcellular location">
    <subcellularLocation>
        <location evidence="1">Cell membrane</location>
        <topology evidence="1">Multi-pass membrane protein</topology>
    </subcellularLocation>
</comment>
<dbReference type="GO" id="GO:0030001">
    <property type="term" value="P:metal ion transport"/>
    <property type="evidence" value="ECO:0007669"/>
    <property type="project" value="UniProtKB-ARBA"/>
</dbReference>
<evidence type="ECO:0000256" key="4">
    <source>
        <dbReference type="ARBA" id="ARBA00022692"/>
    </source>
</evidence>
<dbReference type="GO" id="GO:0008324">
    <property type="term" value="F:monoatomic cation transmembrane transporter activity"/>
    <property type="evidence" value="ECO:0007669"/>
    <property type="project" value="InterPro"/>
</dbReference>
<reference evidence="9 10" key="1">
    <citation type="journal article" date="2010" name="DNA Res.">
        <title>Bacterial lifestyle in a deep-sea hydrothermal vent chimney revealed by the genome sequence of the thermophilic bacterium Deferribacter desulfuricans SSM1.</title>
        <authorList>
            <person name="Takaki Y."/>
            <person name="Shimamura S."/>
            <person name="Nakagawa S."/>
            <person name="Fukuhara Y."/>
            <person name="Horikawa H."/>
            <person name="Ankai A."/>
            <person name="Harada T."/>
            <person name="Hosoyama A."/>
            <person name="Oguchi A."/>
            <person name="Fukui S."/>
            <person name="Fujita N."/>
            <person name="Takami H."/>
            <person name="Takai K."/>
        </authorList>
    </citation>
    <scope>NUCLEOTIDE SEQUENCE [LARGE SCALE GENOMIC DNA]</scope>
    <source>
        <strain evidence="10">DSM 14783 / JCM 11476 / NBRC 101012 / SSM1</strain>
    </source>
</reference>
<feature type="transmembrane region" description="Helical" evidence="8">
    <location>
        <begin position="152"/>
        <end position="170"/>
    </location>
</feature>
<dbReference type="AlphaFoldDB" id="D3PBS9"/>
<evidence type="ECO:0000256" key="7">
    <source>
        <dbReference type="ARBA" id="ARBA00023136"/>
    </source>
</evidence>
<dbReference type="Proteomes" id="UP000001520">
    <property type="component" value="Chromosome"/>
</dbReference>
<dbReference type="eggNOG" id="COG0168">
    <property type="taxonomic scope" value="Bacteria"/>
</dbReference>
<dbReference type="GO" id="GO:0005886">
    <property type="term" value="C:plasma membrane"/>
    <property type="evidence" value="ECO:0007669"/>
    <property type="project" value="UniProtKB-SubCell"/>
</dbReference>
<feature type="transmembrane region" description="Helical" evidence="8">
    <location>
        <begin position="120"/>
        <end position="145"/>
    </location>
</feature>
<dbReference type="RefSeq" id="WP_013007300.1">
    <property type="nucleotide sequence ID" value="NC_013939.1"/>
</dbReference>
<evidence type="ECO:0000256" key="8">
    <source>
        <dbReference type="SAM" id="Phobius"/>
    </source>
</evidence>
<keyword evidence="6" id="KW-0406">Ion transport</keyword>
<feature type="transmembrane region" description="Helical" evidence="8">
    <location>
        <begin position="275"/>
        <end position="307"/>
    </location>
</feature>
<dbReference type="InterPro" id="IPR003445">
    <property type="entry name" value="Cat_transpt"/>
</dbReference>
<feature type="transmembrane region" description="Helical" evidence="8">
    <location>
        <begin position="328"/>
        <end position="353"/>
    </location>
</feature>
<keyword evidence="2" id="KW-0813">Transport</keyword>
<dbReference type="PANTHER" id="PTHR32024">
    <property type="entry name" value="TRK SYSTEM POTASSIUM UPTAKE PROTEIN TRKG-RELATED"/>
    <property type="match status" value="1"/>
</dbReference>
<feature type="transmembrane region" description="Helical" evidence="8">
    <location>
        <begin position="39"/>
        <end position="58"/>
    </location>
</feature>
<protein>
    <submittedName>
        <fullName evidence="9">K+ transport (Trk) system, membrane component</fullName>
    </submittedName>
</protein>
<dbReference type="EMBL" id="AP011529">
    <property type="protein sequence ID" value="BAI80052.1"/>
    <property type="molecule type" value="Genomic_DNA"/>
</dbReference>
<evidence type="ECO:0000256" key="3">
    <source>
        <dbReference type="ARBA" id="ARBA00022475"/>
    </source>
</evidence>
<keyword evidence="7 8" id="KW-0472">Membrane</keyword>
<keyword evidence="3" id="KW-1003">Cell membrane</keyword>
<dbReference type="PANTHER" id="PTHR32024:SF1">
    <property type="entry name" value="KTR SYSTEM POTASSIUM UPTAKE PROTEIN B"/>
    <property type="match status" value="1"/>
</dbReference>
<proteinExistence type="predicted"/>
<feature type="transmembrane region" description="Helical" evidence="8">
    <location>
        <begin position="221"/>
        <end position="240"/>
    </location>
</feature>
<name>D3PBS9_DEFDS</name>
<accession>D3PBS9</accession>
<feature type="transmembrane region" description="Helical" evidence="8">
    <location>
        <begin position="9"/>
        <end position="27"/>
    </location>
</feature>
<dbReference type="KEGG" id="ddf:DEFDS_0570"/>
<evidence type="ECO:0000313" key="10">
    <source>
        <dbReference type="Proteomes" id="UP000001520"/>
    </source>
</evidence>
<feature type="transmembrane region" description="Helical" evidence="8">
    <location>
        <begin position="70"/>
        <end position="93"/>
    </location>
</feature>
<organism evidence="9 10">
    <name type="scientific">Deferribacter desulfuricans (strain DSM 14783 / JCM 11476 / NBRC 101012 / SSM1)</name>
    <dbReference type="NCBI Taxonomy" id="639282"/>
    <lineage>
        <taxon>Bacteria</taxon>
        <taxon>Pseudomonadati</taxon>
        <taxon>Deferribacterota</taxon>
        <taxon>Deferribacteres</taxon>
        <taxon>Deferribacterales</taxon>
        <taxon>Deferribacteraceae</taxon>
        <taxon>Deferribacter</taxon>
    </lineage>
</organism>
<dbReference type="HOGENOM" id="CLU_026429_0_1_0"/>
<keyword evidence="10" id="KW-1185">Reference proteome</keyword>
<dbReference type="OrthoDB" id="9810952at2"/>
<keyword evidence="4 8" id="KW-0812">Transmembrane</keyword>
<dbReference type="Pfam" id="PF02386">
    <property type="entry name" value="TrkH"/>
    <property type="match status" value="1"/>
</dbReference>